<dbReference type="GO" id="GO:0016740">
    <property type="term" value="F:transferase activity"/>
    <property type="evidence" value="ECO:0007669"/>
    <property type="project" value="UniProtKB-KW"/>
</dbReference>
<dbReference type="AlphaFoldDB" id="A0A4Q7E5X2"/>
<dbReference type="SUPFAM" id="SSF52540">
    <property type="entry name" value="P-loop containing nucleoside triphosphate hydrolases"/>
    <property type="match status" value="1"/>
</dbReference>
<proteinExistence type="predicted"/>
<organism evidence="2 3">
    <name type="scientific">Leptolyngbya iicbica LK</name>
    <dbReference type="NCBI Taxonomy" id="2294035"/>
    <lineage>
        <taxon>Bacteria</taxon>
        <taxon>Bacillati</taxon>
        <taxon>Cyanobacteriota</taxon>
        <taxon>Cyanophyceae</taxon>
        <taxon>Leptolyngbyales</taxon>
        <taxon>Leptolyngbyaceae</taxon>
        <taxon>Leptolyngbya group</taxon>
        <taxon>Leptolyngbya</taxon>
        <taxon>Leptolyngbya iicbica</taxon>
    </lineage>
</organism>
<evidence type="ECO:0000313" key="2">
    <source>
        <dbReference type="EMBL" id="RZM77847.1"/>
    </source>
</evidence>
<comment type="caution">
    <text evidence="2">The sequence shown here is derived from an EMBL/GenBank/DDBJ whole genome shotgun (WGS) entry which is preliminary data.</text>
</comment>
<dbReference type="InterPro" id="IPR027417">
    <property type="entry name" value="P-loop_NTPase"/>
</dbReference>
<evidence type="ECO:0000256" key="1">
    <source>
        <dbReference type="SAM" id="Coils"/>
    </source>
</evidence>
<sequence>MMSNPAQPDSQVVIIAGMHRSGTSLTASILQQAGVFIGDELLGTAVSNPKGHFEDRDFLTLHIDILTALGLSSEGWLTTEQLDVPEKLWARAQALCDRRQQTHALWGWKEPRTTLFLDFWKQRLPQAKVVLPYRSPWAVIDSLFTRGDAAFAHHPNFAIAVWLTYNRAALDFYQRYPDDCFLFHCDVLKADEAGFIEKLRHKFALPLTAPEQPLFDPAVMHNQVNDTHRSTLLAHHFPETLEVYAALQQAADLPTSQTWQAPVASEADEAMYQAWMLEDWRANSHCRREKQQLKLEMQQQQERFEAELQAVQAMRDHWQNTVASMEVNRFWQLRNAWVSLKTALKGSSTKPE</sequence>
<protein>
    <submittedName>
        <fullName evidence="2">Sulfotransferase family protein</fullName>
    </submittedName>
</protein>
<dbReference type="Gene3D" id="3.40.50.300">
    <property type="entry name" value="P-loop containing nucleotide triphosphate hydrolases"/>
    <property type="match status" value="1"/>
</dbReference>
<dbReference type="Pfam" id="PF13469">
    <property type="entry name" value="Sulfotransfer_3"/>
    <property type="match status" value="1"/>
</dbReference>
<keyword evidence="3" id="KW-1185">Reference proteome</keyword>
<reference evidence="2 3" key="1">
    <citation type="submission" date="2018-11" db="EMBL/GenBank/DDBJ databases">
        <title>Whole genome sequencing of an environmental sample.</title>
        <authorList>
            <person name="Sarangi A.N."/>
            <person name="Singh D."/>
            <person name="Tripathy S."/>
        </authorList>
    </citation>
    <scope>NUCLEOTIDE SEQUENCE [LARGE SCALE GENOMIC DNA]</scope>
    <source>
        <strain evidence="2 3">Lakshadweep</strain>
    </source>
</reference>
<dbReference type="Proteomes" id="UP000292459">
    <property type="component" value="Unassembled WGS sequence"/>
</dbReference>
<dbReference type="EMBL" id="QVFV01000003">
    <property type="protein sequence ID" value="RZM77847.1"/>
    <property type="molecule type" value="Genomic_DNA"/>
</dbReference>
<keyword evidence="1" id="KW-0175">Coiled coil</keyword>
<evidence type="ECO:0000313" key="3">
    <source>
        <dbReference type="Proteomes" id="UP000292459"/>
    </source>
</evidence>
<gene>
    <name evidence="2" type="ORF">DYY88_14860</name>
</gene>
<dbReference type="OrthoDB" id="420478at2"/>
<dbReference type="RefSeq" id="WP_039726936.1">
    <property type="nucleotide sequence ID" value="NZ_QVFV01000003.1"/>
</dbReference>
<accession>A0A4Q7E5X2</accession>
<feature type="coiled-coil region" evidence="1">
    <location>
        <begin position="283"/>
        <end position="314"/>
    </location>
</feature>
<keyword evidence="2" id="KW-0808">Transferase</keyword>
<name>A0A4Q7E5X2_9CYAN</name>